<accession>A0AAP4R7M0</accession>
<comment type="caution">
    <text evidence="3">The sequence shown here is derived from an EMBL/GenBank/DDBJ whole genome shotgun (WGS) entry which is preliminary data.</text>
</comment>
<feature type="chain" id="PRO_5042820078" evidence="2">
    <location>
        <begin position="22"/>
        <end position="261"/>
    </location>
</feature>
<reference evidence="3" key="1">
    <citation type="submission" date="2023-07" db="EMBL/GenBank/DDBJ databases">
        <title>A collection of bacterial strains from the Burkholderia cepacia Research Laboratory and Repository.</title>
        <authorList>
            <person name="Lipuma J."/>
            <person name="Spilker T."/>
            <person name="Caverly L."/>
        </authorList>
    </citation>
    <scope>NUCLEOTIDE SEQUENCE</scope>
    <source>
        <strain evidence="3">AU44979</strain>
    </source>
</reference>
<dbReference type="EMBL" id="JAUJQS010000031">
    <property type="protein sequence ID" value="MDN7568987.1"/>
    <property type="molecule type" value="Genomic_DNA"/>
</dbReference>
<dbReference type="AlphaFoldDB" id="A0AAP4R7M0"/>
<evidence type="ECO:0000313" key="3">
    <source>
        <dbReference type="EMBL" id="MDN7568987.1"/>
    </source>
</evidence>
<dbReference type="RefSeq" id="WP_137909813.1">
    <property type="nucleotide sequence ID" value="NZ_CADEUY010000001.1"/>
</dbReference>
<sequence>MKAVTAAAVATATVASNITYAQPMPASDLPVALPGSLRYAQAENGPQRAPALTSQLNSVRQAASPTNQSVSPQGGEEVTKMISRPKTPVEFVQNLKAIFDGDLLLQDGFYTEENLKDIFNLEKVNVDNNIEDSGKNISISGSVSDSIFPRIKTSKFFGGSTSGAQFVGGKIDQSELIRSGLNFGMYEGGPDFDAATKLFEKRFVRVPPQPSPHGGPGAATAPHGNETWKYQRIDGETKKSIIISFNSSGELSNILIELTQK</sequence>
<name>A0AAP4R7M0_9BURK</name>
<feature type="region of interest" description="Disordered" evidence="1">
    <location>
        <begin position="59"/>
        <end position="78"/>
    </location>
</feature>
<keyword evidence="2" id="KW-0732">Signal</keyword>
<feature type="signal peptide" evidence="2">
    <location>
        <begin position="1"/>
        <end position="21"/>
    </location>
</feature>
<dbReference type="Proteomes" id="UP001172109">
    <property type="component" value="Unassembled WGS sequence"/>
</dbReference>
<protein>
    <submittedName>
        <fullName evidence="3">Uncharacterized protein</fullName>
    </submittedName>
</protein>
<proteinExistence type="predicted"/>
<organism evidence="3 4">
    <name type="scientific">Burkholderia contaminans</name>
    <dbReference type="NCBI Taxonomy" id="488447"/>
    <lineage>
        <taxon>Bacteria</taxon>
        <taxon>Pseudomonadati</taxon>
        <taxon>Pseudomonadota</taxon>
        <taxon>Betaproteobacteria</taxon>
        <taxon>Burkholderiales</taxon>
        <taxon>Burkholderiaceae</taxon>
        <taxon>Burkholderia</taxon>
        <taxon>Burkholderia cepacia complex</taxon>
    </lineage>
</organism>
<feature type="compositionally biased region" description="Polar residues" evidence="1">
    <location>
        <begin position="59"/>
        <end position="72"/>
    </location>
</feature>
<evidence type="ECO:0000256" key="1">
    <source>
        <dbReference type="SAM" id="MobiDB-lite"/>
    </source>
</evidence>
<gene>
    <name evidence="3" type="ORF">QZM56_31245</name>
</gene>
<evidence type="ECO:0000256" key="2">
    <source>
        <dbReference type="SAM" id="SignalP"/>
    </source>
</evidence>
<evidence type="ECO:0000313" key="4">
    <source>
        <dbReference type="Proteomes" id="UP001172109"/>
    </source>
</evidence>